<dbReference type="EMBL" id="CAFBNF010000026">
    <property type="protein sequence ID" value="CAB4933907.1"/>
    <property type="molecule type" value="Genomic_DNA"/>
</dbReference>
<protein>
    <submittedName>
        <fullName evidence="1">Unannotated protein</fullName>
    </submittedName>
</protein>
<name>A0A6J7IUK1_9ZZZZ</name>
<gene>
    <name evidence="1" type="ORF">UFOPK3773_00417</name>
</gene>
<dbReference type="AlphaFoldDB" id="A0A6J7IUK1"/>
<accession>A0A6J7IUK1</accession>
<proteinExistence type="predicted"/>
<sequence length="363" mass="40731">MKEPLAQLSRARALVGAADVGVALLFRRELGAALGAVRGHYERALLTRARLDHRADDLRNHVAGLAQEHEVANEHALARYLRRVVQRGHLDGRPRYLHRLHVRERRDPPRATDADPDVEQPRAYDLGRVLVRDGPARRPRRGTQPALHRQIVDLEHHAIDLMLNVVPMLAVEVDELARAVEPVDHPCALGHRQPPPGQCRVGLALRRRLMALPHAHAVHHQAQPTDASQRPVEIGLSARCASRRTRRLHFLAAAVDSLAQRAGPGIARVRKLHQPQPALLGVERLELGQRQVHLTPHLHQRRNRVRRRAAGELLRDGRDERGIRGDIFPHPAVASRGHGAQAAILVHDVDRQAVNLQLTQQRR</sequence>
<organism evidence="1">
    <name type="scientific">freshwater metagenome</name>
    <dbReference type="NCBI Taxonomy" id="449393"/>
    <lineage>
        <taxon>unclassified sequences</taxon>
        <taxon>metagenomes</taxon>
        <taxon>ecological metagenomes</taxon>
    </lineage>
</organism>
<reference evidence="1" key="1">
    <citation type="submission" date="2020-05" db="EMBL/GenBank/DDBJ databases">
        <authorList>
            <person name="Chiriac C."/>
            <person name="Salcher M."/>
            <person name="Ghai R."/>
            <person name="Kavagutti S V."/>
        </authorList>
    </citation>
    <scope>NUCLEOTIDE SEQUENCE</scope>
</reference>
<evidence type="ECO:0000313" key="1">
    <source>
        <dbReference type="EMBL" id="CAB4933907.1"/>
    </source>
</evidence>